<dbReference type="RefSeq" id="WP_069701611.1">
    <property type="nucleotide sequence ID" value="NZ_MJAT01000009.1"/>
</dbReference>
<gene>
    <name evidence="3" type="ORF">BHU72_14755</name>
</gene>
<keyword evidence="4" id="KW-1185">Reference proteome</keyword>
<proteinExistence type="predicted"/>
<dbReference type="Proteomes" id="UP000095255">
    <property type="component" value="Unassembled WGS sequence"/>
</dbReference>
<protein>
    <submittedName>
        <fullName evidence="3">Uncharacterized protein</fullName>
    </submittedName>
</protein>
<organism evidence="3 4">
    <name type="scientific">Desulfuribacillus stibiiarsenatis</name>
    <dbReference type="NCBI Taxonomy" id="1390249"/>
    <lineage>
        <taxon>Bacteria</taxon>
        <taxon>Bacillati</taxon>
        <taxon>Bacillota</taxon>
        <taxon>Desulfuribacillia</taxon>
        <taxon>Desulfuribacillales</taxon>
        <taxon>Desulfuribacillaceae</taxon>
        <taxon>Desulfuribacillus</taxon>
    </lineage>
</organism>
<accession>A0A1E5L781</accession>
<sequence>MYVWLLSAVIAIVPYIPWGKLWKQILLWLDEFAPNARDDIEYRVRQAQLSWVSYESLMFVLMVCMGMLIFSWFVPLEGYWRYLLIIGSVTPWYLLKWWGNVVKDEVRIETANFYRAFTELMHAGAQPDEALRDSIKHVNYLKHPLERILDNWGNTSGIKEVLHDIYSLYEHSDVKNMCNFLSHVILLNSNESLLNTMKSQEELIRELREHSEETRDQAEESRLETASTFVVLAQLFLVILPIVMDVAGQMRNITN</sequence>
<feature type="transmembrane region" description="Helical" evidence="2">
    <location>
        <begin position="225"/>
        <end position="244"/>
    </location>
</feature>
<dbReference type="EMBL" id="MJAT01000009">
    <property type="protein sequence ID" value="OEH86010.1"/>
    <property type="molecule type" value="Genomic_DNA"/>
</dbReference>
<evidence type="ECO:0000313" key="3">
    <source>
        <dbReference type="EMBL" id="OEH86010.1"/>
    </source>
</evidence>
<dbReference type="OrthoDB" id="383574at2"/>
<evidence type="ECO:0000313" key="4">
    <source>
        <dbReference type="Proteomes" id="UP000095255"/>
    </source>
</evidence>
<dbReference type="STRING" id="1390249.BHU72_14755"/>
<keyword evidence="2" id="KW-0812">Transmembrane</keyword>
<evidence type="ECO:0000256" key="1">
    <source>
        <dbReference type="SAM" id="Coils"/>
    </source>
</evidence>
<comment type="caution">
    <text evidence="3">The sequence shown here is derived from an EMBL/GenBank/DDBJ whole genome shotgun (WGS) entry which is preliminary data.</text>
</comment>
<dbReference type="AlphaFoldDB" id="A0A1E5L781"/>
<keyword evidence="2" id="KW-0472">Membrane</keyword>
<keyword evidence="2" id="KW-1133">Transmembrane helix</keyword>
<feature type="transmembrane region" description="Helical" evidence="2">
    <location>
        <begin position="51"/>
        <end position="73"/>
    </location>
</feature>
<feature type="coiled-coil region" evidence="1">
    <location>
        <begin position="190"/>
        <end position="224"/>
    </location>
</feature>
<name>A0A1E5L781_9FIRM</name>
<reference evidence="3 4" key="1">
    <citation type="submission" date="2016-09" db="EMBL/GenBank/DDBJ databases">
        <title>Desulfuribacillus arsenicus sp. nov., an obligately anaerobic, dissimilatory arsenic- and antimonate-reducing bacterium isolated from anoxic sediments.</title>
        <authorList>
            <person name="Abin C.A."/>
            <person name="Hollibaugh J.T."/>
        </authorList>
    </citation>
    <scope>NUCLEOTIDE SEQUENCE [LARGE SCALE GENOMIC DNA]</scope>
    <source>
        <strain evidence="3 4">MLFW-2</strain>
    </source>
</reference>
<evidence type="ECO:0000256" key="2">
    <source>
        <dbReference type="SAM" id="Phobius"/>
    </source>
</evidence>
<keyword evidence="1" id="KW-0175">Coiled coil</keyword>